<proteinExistence type="predicted"/>
<dbReference type="RefSeq" id="XP_002906393.1">
    <property type="nucleotide sequence ID" value="XM_002906347.1"/>
</dbReference>
<dbReference type="OrthoDB" id="123284at2759"/>
<gene>
    <name evidence="1" type="ORF">PITG_03319</name>
</gene>
<evidence type="ECO:0000313" key="1">
    <source>
        <dbReference type="EMBL" id="EEY65794.1"/>
    </source>
</evidence>
<organism evidence="1 2">
    <name type="scientific">Phytophthora infestans (strain T30-4)</name>
    <name type="common">Potato late blight agent</name>
    <dbReference type="NCBI Taxonomy" id="403677"/>
    <lineage>
        <taxon>Eukaryota</taxon>
        <taxon>Sar</taxon>
        <taxon>Stramenopiles</taxon>
        <taxon>Oomycota</taxon>
        <taxon>Peronosporomycetes</taxon>
        <taxon>Peronosporales</taxon>
        <taxon>Peronosporaceae</taxon>
        <taxon>Phytophthora</taxon>
    </lineage>
</organism>
<accession>D0MZY1</accession>
<dbReference type="Proteomes" id="UP000006643">
    <property type="component" value="Unassembled WGS sequence"/>
</dbReference>
<dbReference type="HOGENOM" id="CLU_2202183_0_0_1"/>
<dbReference type="VEuPathDB" id="FungiDB:PITG_03319"/>
<reference evidence="2" key="1">
    <citation type="journal article" date="2009" name="Nature">
        <title>Genome sequence and analysis of the Irish potato famine pathogen Phytophthora infestans.</title>
        <authorList>
            <consortium name="The Broad Institute Genome Sequencing Platform"/>
            <person name="Haas B.J."/>
            <person name="Kamoun S."/>
            <person name="Zody M.C."/>
            <person name="Jiang R.H."/>
            <person name="Handsaker R.E."/>
            <person name="Cano L.M."/>
            <person name="Grabherr M."/>
            <person name="Kodira C.D."/>
            <person name="Raffaele S."/>
            <person name="Torto-Alalibo T."/>
            <person name="Bozkurt T.O."/>
            <person name="Ah-Fong A.M."/>
            <person name="Alvarado L."/>
            <person name="Anderson V.L."/>
            <person name="Armstrong M.R."/>
            <person name="Avrova A."/>
            <person name="Baxter L."/>
            <person name="Beynon J."/>
            <person name="Boevink P.C."/>
            <person name="Bollmann S.R."/>
            <person name="Bos J.I."/>
            <person name="Bulone V."/>
            <person name="Cai G."/>
            <person name="Cakir C."/>
            <person name="Carrington J.C."/>
            <person name="Chawner M."/>
            <person name="Conti L."/>
            <person name="Costanzo S."/>
            <person name="Ewan R."/>
            <person name="Fahlgren N."/>
            <person name="Fischbach M.A."/>
            <person name="Fugelstad J."/>
            <person name="Gilroy E.M."/>
            <person name="Gnerre S."/>
            <person name="Green P.J."/>
            <person name="Grenville-Briggs L.J."/>
            <person name="Griffith J."/>
            <person name="Grunwald N.J."/>
            <person name="Horn K."/>
            <person name="Horner N.R."/>
            <person name="Hu C.H."/>
            <person name="Huitema E."/>
            <person name="Jeong D.H."/>
            <person name="Jones A.M."/>
            <person name="Jones J.D."/>
            <person name="Jones R.W."/>
            <person name="Karlsson E.K."/>
            <person name="Kunjeti S.G."/>
            <person name="Lamour K."/>
            <person name="Liu Z."/>
            <person name="Ma L."/>
            <person name="Maclean D."/>
            <person name="Chibucos M.C."/>
            <person name="McDonald H."/>
            <person name="McWalters J."/>
            <person name="Meijer H.J."/>
            <person name="Morgan W."/>
            <person name="Morris P.F."/>
            <person name="Munro C.A."/>
            <person name="O'Neill K."/>
            <person name="Ospina-Giraldo M."/>
            <person name="Pinzon A."/>
            <person name="Pritchard L."/>
            <person name="Ramsahoye B."/>
            <person name="Ren Q."/>
            <person name="Restrepo S."/>
            <person name="Roy S."/>
            <person name="Sadanandom A."/>
            <person name="Savidor A."/>
            <person name="Schornack S."/>
            <person name="Schwartz D.C."/>
            <person name="Schumann U.D."/>
            <person name="Schwessinger B."/>
            <person name="Seyer L."/>
            <person name="Sharpe T."/>
            <person name="Silvar C."/>
            <person name="Song J."/>
            <person name="Studholme D.J."/>
            <person name="Sykes S."/>
            <person name="Thines M."/>
            <person name="van de Vondervoort P.J."/>
            <person name="Phuntumart V."/>
            <person name="Wawra S."/>
            <person name="Weide R."/>
            <person name="Win J."/>
            <person name="Young C."/>
            <person name="Zhou S."/>
            <person name="Fry W."/>
            <person name="Meyers B.C."/>
            <person name="van West P."/>
            <person name="Ristaino J."/>
            <person name="Govers F."/>
            <person name="Birch P.R."/>
            <person name="Whisson S.C."/>
            <person name="Judelson H.S."/>
            <person name="Nusbaum C."/>
        </authorList>
    </citation>
    <scope>NUCLEOTIDE SEQUENCE [LARGE SCALE GENOMIC DNA]</scope>
    <source>
        <strain evidence="2">T30-4</strain>
    </source>
</reference>
<protein>
    <recommendedName>
        <fullName evidence="3">Helitron helicase-like domain-containing protein</fullName>
    </recommendedName>
</protein>
<dbReference type="GeneID" id="9464717"/>
<sequence>MQCCFPTLCPDGLGGYHPLEFETRHHEYNLAEYCAHLMKWHDRRYVIHGNFKFFCMNLIQRRQIDGLVRRIRYSETLVRGSGLYWSNVREDLMSMIGNRISLEHAILH</sequence>
<dbReference type="KEGG" id="pif:PITG_03319"/>
<evidence type="ECO:0000313" key="2">
    <source>
        <dbReference type="Proteomes" id="UP000006643"/>
    </source>
</evidence>
<dbReference type="InParanoid" id="D0MZY1"/>
<keyword evidence="2" id="KW-1185">Reference proteome</keyword>
<dbReference type="AlphaFoldDB" id="D0MZY1"/>
<dbReference type="EMBL" id="DS028121">
    <property type="protein sequence ID" value="EEY65794.1"/>
    <property type="molecule type" value="Genomic_DNA"/>
</dbReference>
<evidence type="ECO:0008006" key="3">
    <source>
        <dbReference type="Google" id="ProtNLM"/>
    </source>
</evidence>
<name>D0MZY1_PHYIT</name>